<dbReference type="Proteomes" id="UP000182491">
    <property type="component" value="Unassembled WGS sequence"/>
</dbReference>
<evidence type="ECO:0000313" key="2">
    <source>
        <dbReference type="Proteomes" id="UP000182491"/>
    </source>
</evidence>
<proteinExistence type="predicted"/>
<keyword evidence="2" id="KW-1185">Reference proteome</keyword>
<sequence>MTTEDKINIFKQDITSARLTQEQLFQKHIVDGRCHYFTHILKDEEKEYKLRQLVADYLDVYIHEVIIVGSAKLGFSISPKKLFHHFDTKFRMTRQWKDKSDIDVAVICEELFEGVGRNVFKYTNSLKDQWDSNEYYREGKFNVPVNYRYFEYFSKGWFRPDFKPRGFEISNLKSFEAFKKETTKLVDRKVTIAIYKNWFYFMNYHTDNLNEISHKKETSTL</sequence>
<dbReference type="EMBL" id="FPCA01000003">
    <property type="protein sequence ID" value="SFU82748.1"/>
    <property type="molecule type" value="Genomic_DNA"/>
</dbReference>
<protein>
    <submittedName>
        <fullName evidence="1">Uncharacterized protein</fullName>
    </submittedName>
</protein>
<reference evidence="2" key="1">
    <citation type="submission" date="2016-10" db="EMBL/GenBank/DDBJ databases">
        <authorList>
            <person name="Varghese N."/>
        </authorList>
    </citation>
    <scope>NUCLEOTIDE SEQUENCE [LARGE SCALE GENOMIC DNA]</scope>
    <source>
        <strain evidence="2">DSM 18820</strain>
    </source>
</reference>
<dbReference type="OrthoDB" id="7058235at2"/>
<evidence type="ECO:0000313" key="1">
    <source>
        <dbReference type="EMBL" id="SFU82748.1"/>
    </source>
</evidence>
<organism evidence="1 2">
    <name type="scientific">Pontibacter akesuensis</name>
    <dbReference type="NCBI Taxonomy" id="388950"/>
    <lineage>
        <taxon>Bacteria</taxon>
        <taxon>Pseudomonadati</taxon>
        <taxon>Bacteroidota</taxon>
        <taxon>Cytophagia</taxon>
        <taxon>Cytophagales</taxon>
        <taxon>Hymenobacteraceae</taxon>
        <taxon>Pontibacter</taxon>
    </lineage>
</organism>
<accession>A0A1I7JC67</accession>
<dbReference type="RefSeq" id="WP_068838301.1">
    <property type="nucleotide sequence ID" value="NZ_BMXC01000003.1"/>
</dbReference>
<dbReference type="AlphaFoldDB" id="A0A1I7JC67"/>
<gene>
    <name evidence="1" type="ORF">SAMN04487941_2702</name>
</gene>
<name>A0A1I7JC67_9BACT</name>